<dbReference type="STRING" id="42156.A0A3P6TWU1"/>
<dbReference type="GO" id="GO:0016020">
    <property type="term" value="C:membrane"/>
    <property type="evidence" value="ECO:0007669"/>
    <property type="project" value="InterPro"/>
</dbReference>
<evidence type="ECO:0000256" key="2">
    <source>
        <dbReference type="ARBA" id="ARBA00022692"/>
    </source>
</evidence>
<evidence type="ECO:0000256" key="5">
    <source>
        <dbReference type="SAM" id="MobiDB-lite"/>
    </source>
</evidence>
<feature type="transmembrane region" description="Helical" evidence="6">
    <location>
        <begin position="688"/>
        <end position="714"/>
    </location>
</feature>
<keyword evidence="4 6" id="KW-0472">Membrane</keyword>
<dbReference type="GO" id="GO:0005737">
    <property type="term" value="C:cytoplasm"/>
    <property type="evidence" value="ECO:0007669"/>
    <property type="project" value="TreeGrafter"/>
</dbReference>
<sequence length="859" mass="95352">MFRNNPYGFCISCLRFLCIVQFFASISIIDTGWALTHDISPFQKFLPDYRFPICSIYEEKGFDITNSDTVSDVESPKLESESIQSDLEDAEARSDASPQEVDLAAPFSSEQPPIVTFDEWTKEKLKKEEIRKAEQQQNHQHKAIVHSDVGETSKIDSSAVPEMVEGTKPLATPNVISQEAAARNYASKECGAKVLFSNDEAENKNAVLNEKEADDYMRNPCERAEHKWLVIELCETIQPNVLEVANFELFSSGPKNIRILGSERYPSNEWLVLGDFIVENNREIQRFPIVARSYVKFLRLELLSHYGREHYCTLSMVRLLGISMVDEYEAEAEAAAVSDASFSVPVEVQEVNGSSAKIDDSITTPTITAKDALLEAGAVEKNKSVNDLPFVDAVVNAVGSIGIGNIKDVLESTFLSKRAGLSTQNSTRTNSTLVELCTKCSVDNVDSYILFCRAFFGFQYSLLVAGSANPAKNKQDHVHYSLKNHKKNQTGVLEFFLDSVLPTYVCDLESGNFKNVHNTTVSNETDSGGMSTISPIMNSPTNSNVLNKKLGREFMIPGGVTSHKESIFLKLNKRISSLELNMSLSSEYLSELSRRYVLQTNESRRHAELIVKQAEEAAVNAIRPSINALKIQMDALAASLRELTETVRALPRELAPAHNSMILKHIRGRGSDADVSLARSQAHPHGYFGMWTSGELVCIVVFMNILTLLMLLLLHYAFSIINRGVAGEVVDEQLQKLIQESSDIQSTAEMYPESAIAEVPTVVCDVVGEAENVCNSSLAASSETCLLTESEMEESHPSGPKSMELVDRPSSQLSTRSEQNPWQTKKRKNKKRKKNFGNGNLDLDEPLYGFRILANLGAE</sequence>
<keyword evidence="3 6" id="KW-1133">Transmembrane helix</keyword>
<dbReference type="PANTHER" id="PTHR12953:SF0">
    <property type="entry name" value="SUN DOMAIN-CONTAINING OSSIFICATION FACTOR"/>
    <property type="match status" value="1"/>
</dbReference>
<evidence type="ECO:0000256" key="4">
    <source>
        <dbReference type="ARBA" id="ARBA00023136"/>
    </source>
</evidence>
<dbReference type="PROSITE" id="PS51469">
    <property type="entry name" value="SUN"/>
    <property type="match status" value="1"/>
</dbReference>
<organism evidence="8 9">
    <name type="scientific">Litomosoides sigmodontis</name>
    <name type="common">Filarial nematode worm</name>
    <dbReference type="NCBI Taxonomy" id="42156"/>
    <lineage>
        <taxon>Eukaryota</taxon>
        <taxon>Metazoa</taxon>
        <taxon>Ecdysozoa</taxon>
        <taxon>Nematoda</taxon>
        <taxon>Chromadorea</taxon>
        <taxon>Rhabditida</taxon>
        <taxon>Spirurina</taxon>
        <taxon>Spiruromorpha</taxon>
        <taxon>Filarioidea</taxon>
        <taxon>Onchocercidae</taxon>
        <taxon>Litomosoides</taxon>
    </lineage>
</organism>
<proteinExistence type="predicted"/>
<evidence type="ECO:0000256" key="6">
    <source>
        <dbReference type="SAM" id="Phobius"/>
    </source>
</evidence>
<feature type="transmembrane region" description="Helical" evidence="6">
    <location>
        <begin position="12"/>
        <end position="35"/>
    </location>
</feature>
<name>A0A3P6TWU1_LITSI</name>
<dbReference type="InterPro" id="IPR045120">
    <property type="entry name" value="Suco/Slp1-like"/>
</dbReference>
<feature type="compositionally biased region" description="Basic residues" evidence="5">
    <location>
        <begin position="824"/>
        <end position="835"/>
    </location>
</feature>
<dbReference type="GO" id="GO:0034975">
    <property type="term" value="P:protein folding in endoplasmic reticulum"/>
    <property type="evidence" value="ECO:0007669"/>
    <property type="project" value="TreeGrafter"/>
</dbReference>
<dbReference type="GO" id="GO:0012505">
    <property type="term" value="C:endomembrane system"/>
    <property type="evidence" value="ECO:0007669"/>
    <property type="project" value="UniProtKB-SubCell"/>
</dbReference>
<evidence type="ECO:0000313" key="9">
    <source>
        <dbReference type="Proteomes" id="UP000277928"/>
    </source>
</evidence>
<dbReference type="InterPro" id="IPR012919">
    <property type="entry name" value="SUN_dom"/>
</dbReference>
<feature type="domain" description="SUN" evidence="7">
    <location>
        <begin position="156"/>
        <end position="324"/>
    </location>
</feature>
<keyword evidence="2 6" id="KW-0812">Transmembrane</keyword>
<dbReference type="AlphaFoldDB" id="A0A3P6TWU1"/>
<gene>
    <name evidence="8" type="ORF">NLS_LOCUS546</name>
</gene>
<evidence type="ECO:0000313" key="8">
    <source>
        <dbReference type="EMBL" id="VDK68751.1"/>
    </source>
</evidence>
<keyword evidence="9" id="KW-1185">Reference proteome</keyword>
<dbReference type="OMA" id="HYGREHY"/>
<reference evidence="8 9" key="1">
    <citation type="submission" date="2018-08" db="EMBL/GenBank/DDBJ databases">
        <authorList>
            <person name="Laetsch R D."/>
            <person name="Stevens L."/>
            <person name="Kumar S."/>
            <person name="Blaxter L. M."/>
        </authorList>
    </citation>
    <scope>NUCLEOTIDE SEQUENCE [LARGE SCALE GENOMIC DNA]</scope>
</reference>
<evidence type="ECO:0000259" key="7">
    <source>
        <dbReference type="PROSITE" id="PS51469"/>
    </source>
</evidence>
<feature type="region of interest" description="Disordered" evidence="5">
    <location>
        <begin position="68"/>
        <end position="98"/>
    </location>
</feature>
<comment type="subcellular location">
    <subcellularLocation>
        <location evidence="1">Endomembrane system</location>
    </subcellularLocation>
</comment>
<dbReference type="Proteomes" id="UP000277928">
    <property type="component" value="Unassembled WGS sequence"/>
</dbReference>
<dbReference type="OrthoDB" id="266334at2759"/>
<evidence type="ECO:0000256" key="3">
    <source>
        <dbReference type="ARBA" id="ARBA00022989"/>
    </source>
</evidence>
<feature type="compositionally biased region" description="Polar residues" evidence="5">
    <location>
        <begin position="809"/>
        <end position="823"/>
    </location>
</feature>
<feature type="region of interest" description="Disordered" evidence="5">
    <location>
        <begin position="789"/>
        <end position="838"/>
    </location>
</feature>
<dbReference type="EMBL" id="UYRX01000013">
    <property type="protein sequence ID" value="VDK68751.1"/>
    <property type="molecule type" value="Genomic_DNA"/>
</dbReference>
<accession>A0A3P6TWU1</accession>
<protein>
    <recommendedName>
        <fullName evidence="7">SUN domain-containing protein</fullName>
    </recommendedName>
</protein>
<dbReference type="Gene3D" id="2.60.120.260">
    <property type="entry name" value="Galactose-binding domain-like"/>
    <property type="match status" value="1"/>
</dbReference>
<dbReference type="Pfam" id="PF07738">
    <property type="entry name" value="Sad1_UNC"/>
    <property type="match status" value="1"/>
</dbReference>
<evidence type="ECO:0000256" key="1">
    <source>
        <dbReference type="ARBA" id="ARBA00004308"/>
    </source>
</evidence>
<dbReference type="PANTHER" id="PTHR12953">
    <property type="entry name" value="MEMBRANE PROTEIN CH1 RELATED"/>
    <property type="match status" value="1"/>
</dbReference>